<accession>A0A1I4XH86</accession>
<dbReference type="AlphaFoldDB" id="A0A1I4XH86"/>
<reference evidence="2" key="1">
    <citation type="submission" date="2016-10" db="EMBL/GenBank/DDBJ databases">
        <authorList>
            <person name="Varghese N."/>
            <person name="Submissions S."/>
        </authorList>
    </citation>
    <scope>NUCLEOTIDE SEQUENCE [LARGE SCALE GENOMIC DNA]</scope>
    <source>
        <strain evidence="2">Nm44</strain>
    </source>
</reference>
<gene>
    <name evidence="1" type="ORF">SAMN05421863_11561</name>
</gene>
<organism evidence="1 2">
    <name type="scientific">Nitrosomonas communis</name>
    <dbReference type="NCBI Taxonomy" id="44574"/>
    <lineage>
        <taxon>Bacteria</taxon>
        <taxon>Pseudomonadati</taxon>
        <taxon>Pseudomonadota</taxon>
        <taxon>Betaproteobacteria</taxon>
        <taxon>Nitrosomonadales</taxon>
        <taxon>Nitrosomonadaceae</taxon>
        <taxon>Nitrosomonas</taxon>
    </lineage>
</organism>
<dbReference type="Proteomes" id="UP000183287">
    <property type="component" value="Unassembled WGS sequence"/>
</dbReference>
<sequence length="82" mass="8608">MVGLEGYGIPKITEALSLNPSLSESTQNCQLLLGSTPIDEAFAKGAETACASYSDSHQGALPAFQRIPPTPPPIHIPSTMLQ</sequence>
<protein>
    <submittedName>
        <fullName evidence="1">Uncharacterized protein</fullName>
    </submittedName>
</protein>
<proteinExistence type="predicted"/>
<evidence type="ECO:0000313" key="1">
    <source>
        <dbReference type="EMBL" id="SFN24863.1"/>
    </source>
</evidence>
<keyword evidence="2" id="KW-1185">Reference proteome</keyword>
<name>A0A1I4XH86_9PROT</name>
<evidence type="ECO:0000313" key="2">
    <source>
        <dbReference type="Proteomes" id="UP000183287"/>
    </source>
</evidence>
<dbReference type="EMBL" id="FOUB01000156">
    <property type="protein sequence ID" value="SFN24863.1"/>
    <property type="molecule type" value="Genomic_DNA"/>
</dbReference>